<dbReference type="Pfam" id="PF05347">
    <property type="entry name" value="Complex1_LYR"/>
    <property type="match status" value="1"/>
</dbReference>
<dbReference type="CDD" id="cd20267">
    <property type="entry name" value="Complex1_LYR_LYRM7"/>
    <property type="match status" value="1"/>
</dbReference>
<keyword evidence="7" id="KW-0143">Chaperone</keyword>
<name>A0A5J5F3K4_9PEZI</name>
<sequence>MSSPALSAYRALLRSARLAFAQDTHVLSAAVSETRAKFEANRAAPADEASEQIKNALEIAVFLRQNLVQGRLDEESGKYQLRIHDEIERGDNDTIKLNPTKRPTTNLAGGTKCCSSP</sequence>
<accession>A0A5J5F3K4</accession>
<evidence type="ECO:0000256" key="9">
    <source>
        <dbReference type="SAM" id="MobiDB-lite"/>
    </source>
</evidence>
<reference evidence="11 12" key="1">
    <citation type="submission" date="2019-09" db="EMBL/GenBank/DDBJ databases">
        <title>Draft genome of the ectomycorrhizal ascomycete Sphaerosporella brunnea.</title>
        <authorList>
            <consortium name="DOE Joint Genome Institute"/>
            <person name="Benucci G.M."/>
            <person name="Marozzi G."/>
            <person name="Antonielli L."/>
            <person name="Sanchez S."/>
            <person name="Marco P."/>
            <person name="Wang X."/>
            <person name="Falini L.B."/>
            <person name="Barry K."/>
            <person name="Haridas S."/>
            <person name="Lipzen A."/>
            <person name="Labutti K."/>
            <person name="Grigoriev I.V."/>
            <person name="Murat C."/>
            <person name="Martin F."/>
            <person name="Albertini E."/>
            <person name="Donnini D."/>
            <person name="Bonito G."/>
        </authorList>
    </citation>
    <scope>NUCLEOTIDE SEQUENCE [LARGE SCALE GENOMIC DNA]</scope>
    <source>
        <strain evidence="11 12">Sb_GMNB300</strain>
    </source>
</reference>
<dbReference type="FunCoup" id="A0A5J5F3K4">
    <property type="interactions" value="11"/>
</dbReference>
<evidence type="ECO:0000256" key="8">
    <source>
        <dbReference type="ARBA" id="ARBA00025268"/>
    </source>
</evidence>
<dbReference type="InParanoid" id="A0A5J5F3K4"/>
<dbReference type="GO" id="GO:0034551">
    <property type="term" value="P:mitochondrial respiratory chain complex III assembly"/>
    <property type="evidence" value="ECO:0007669"/>
    <property type="project" value="InterPro"/>
</dbReference>
<organism evidence="11 12">
    <name type="scientific">Sphaerosporella brunnea</name>
    <dbReference type="NCBI Taxonomy" id="1250544"/>
    <lineage>
        <taxon>Eukaryota</taxon>
        <taxon>Fungi</taxon>
        <taxon>Dikarya</taxon>
        <taxon>Ascomycota</taxon>
        <taxon>Pezizomycotina</taxon>
        <taxon>Pezizomycetes</taxon>
        <taxon>Pezizales</taxon>
        <taxon>Pyronemataceae</taxon>
        <taxon>Sphaerosporella</taxon>
    </lineage>
</organism>
<dbReference type="InterPro" id="IPR045298">
    <property type="entry name" value="Complex1_LYR_LYRM7"/>
</dbReference>
<feature type="domain" description="Complex 1 LYR protein" evidence="10">
    <location>
        <begin position="5"/>
        <end position="60"/>
    </location>
</feature>
<dbReference type="OrthoDB" id="529194at2759"/>
<keyword evidence="5" id="KW-0809">Transit peptide</keyword>
<dbReference type="GO" id="GO:0005759">
    <property type="term" value="C:mitochondrial matrix"/>
    <property type="evidence" value="ECO:0007669"/>
    <property type="project" value="UniProtKB-SubCell"/>
</dbReference>
<comment type="function">
    <text evidence="8">Assembly factor required for Rieske Fe-S protein RIP1 incorporation into the cytochrome b-c1 (CIII) complex. Functions as a chaperone, binding to this subunit within the mitochondrial matrix and stabilizing it prior to its translocation and insertion into the late CIII dimeric intermediate within the mitochondrial inner membrane. Modulates the mitochondrial matrix zinc pool.</text>
</comment>
<proteinExistence type="inferred from homology"/>
<dbReference type="EMBL" id="VXIS01000043">
    <property type="protein sequence ID" value="KAA8910682.1"/>
    <property type="molecule type" value="Genomic_DNA"/>
</dbReference>
<evidence type="ECO:0000256" key="5">
    <source>
        <dbReference type="ARBA" id="ARBA00022946"/>
    </source>
</evidence>
<keyword evidence="12" id="KW-1185">Reference proteome</keyword>
<comment type="caution">
    <text evidence="11">The sequence shown here is derived from an EMBL/GenBank/DDBJ whole genome shotgun (WGS) entry which is preliminary data.</text>
</comment>
<evidence type="ECO:0000256" key="2">
    <source>
        <dbReference type="ARBA" id="ARBA00009949"/>
    </source>
</evidence>
<feature type="compositionally biased region" description="Polar residues" evidence="9">
    <location>
        <begin position="95"/>
        <end position="117"/>
    </location>
</feature>
<dbReference type="AlphaFoldDB" id="A0A5J5F3K4"/>
<keyword evidence="6" id="KW-0496">Mitochondrion</keyword>
<dbReference type="InterPro" id="IPR050435">
    <property type="entry name" value="MZM1/LYRM7"/>
</dbReference>
<evidence type="ECO:0000256" key="1">
    <source>
        <dbReference type="ARBA" id="ARBA00004305"/>
    </source>
</evidence>
<evidence type="ECO:0000313" key="11">
    <source>
        <dbReference type="EMBL" id="KAA8910682.1"/>
    </source>
</evidence>
<evidence type="ECO:0000256" key="6">
    <source>
        <dbReference type="ARBA" id="ARBA00023128"/>
    </source>
</evidence>
<gene>
    <name evidence="11" type="ORF">FN846DRAFT_904791</name>
</gene>
<feature type="region of interest" description="Disordered" evidence="9">
    <location>
        <begin position="92"/>
        <end position="117"/>
    </location>
</feature>
<dbReference type="PANTHER" id="PTHR46749:SF1">
    <property type="entry name" value="COMPLEX III ASSEMBLY FACTOR LYRM7"/>
    <property type="match status" value="1"/>
</dbReference>
<protein>
    <recommendedName>
        <fullName evidence="4">Mitochondrial zinc maintenance protein 1, mitochondrial</fullName>
    </recommendedName>
</protein>
<comment type="subunit">
    <text evidence="3">Interacts with RIP1.</text>
</comment>
<dbReference type="Proteomes" id="UP000326924">
    <property type="component" value="Unassembled WGS sequence"/>
</dbReference>
<comment type="subcellular location">
    <subcellularLocation>
        <location evidence="1">Mitochondrion matrix</location>
    </subcellularLocation>
</comment>
<evidence type="ECO:0000256" key="4">
    <source>
        <dbReference type="ARBA" id="ARBA00015108"/>
    </source>
</evidence>
<evidence type="ECO:0000256" key="7">
    <source>
        <dbReference type="ARBA" id="ARBA00023186"/>
    </source>
</evidence>
<dbReference type="PANTHER" id="PTHR46749">
    <property type="entry name" value="COMPLEX III ASSEMBLY FACTOR LYRM7"/>
    <property type="match status" value="1"/>
</dbReference>
<evidence type="ECO:0000256" key="3">
    <source>
        <dbReference type="ARBA" id="ARBA00011589"/>
    </source>
</evidence>
<dbReference type="GO" id="GO:0044183">
    <property type="term" value="F:protein folding chaperone"/>
    <property type="evidence" value="ECO:0007669"/>
    <property type="project" value="TreeGrafter"/>
</dbReference>
<comment type="similarity">
    <text evidence="2">Belongs to the complex I LYR family. MZM1 subfamily.</text>
</comment>
<dbReference type="InterPro" id="IPR008011">
    <property type="entry name" value="Complex1_LYR_dom"/>
</dbReference>
<evidence type="ECO:0000313" key="12">
    <source>
        <dbReference type="Proteomes" id="UP000326924"/>
    </source>
</evidence>
<evidence type="ECO:0000259" key="10">
    <source>
        <dbReference type="Pfam" id="PF05347"/>
    </source>
</evidence>